<evidence type="ECO:0000313" key="2">
    <source>
        <dbReference type="Proteomes" id="UP000240509"/>
    </source>
</evidence>
<keyword evidence="2" id="KW-1185">Reference proteome</keyword>
<comment type="caution">
    <text evidence="1">The sequence shown here is derived from an EMBL/GenBank/DDBJ whole genome shotgun (WGS) entry which is preliminary data.</text>
</comment>
<accession>A0A2T4U7M5</accession>
<proteinExistence type="predicted"/>
<dbReference type="AlphaFoldDB" id="A0A2T4U7M5"/>
<name>A0A2T4U7M5_9BACI</name>
<organism evidence="1 2">
    <name type="scientific">Alkalicoccus saliphilus</name>
    <dbReference type="NCBI Taxonomy" id="200989"/>
    <lineage>
        <taxon>Bacteria</taxon>
        <taxon>Bacillati</taxon>
        <taxon>Bacillota</taxon>
        <taxon>Bacilli</taxon>
        <taxon>Bacillales</taxon>
        <taxon>Bacillaceae</taxon>
        <taxon>Alkalicoccus</taxon>
    </lineage>
</organism>
<reference evidence="1 2" key="1">
    <citation type="submission" date="2018-03" db="EMBL/GenBank/DDBJ databases">
        <title>Alkalicoccus saliphilus sp. nov., isolated from a mineral pool.</title>
        <authorList>
            <person name="Zhao B."/>
        </authorList>
    </citation>
    <scope>NUCLEOTIDE SEQUENCE [LARGE SCALE GENOMIC DNA]</scope>
    <source>
        <strain evidence="1 2">6AG</strain>
    </source>
</reference>
<gene>
    <name evidence="1" type="ORF">C6Y45_06085</name>
</gene>
<dbReference type="EMBL" id="PZJJ01000007">
    <property type="protein sequence ID" value="PTL39396.1"/>
    <property type="molecule type" value="Genomic_DNA"/>
</dbReference>
<dbReference type="Proteomes" id="UP000240509">
    <property type="component" value="Unassembled WGS sequence"/>
</dbReference>
<evidence type="ECO:0000313" key="1">
    <source>
        <dbReference type="EMBL" id="PTL39396.1"/>
    </source>
</evidence>
<sequence>MYLYIIAVRKQSRWKISFPDSGLKKRRACTNKSNSAESTLNYRAVYMQVLMPEPADASFSNK</sequence>
<protein>
    <submittedName>
        <fullName evidence="1">Uncharacterized protein</fullName>
    </submittedName>
</protein>